<dbReference type="EMBL" id="CATQJL010000223">
    <property type="protein sequence ID" value="CAJ0599434.1"/>
    <property type="molecule type" value="Genomic_DNA"/>
</dbReference>
<protein>
    <submittedName>
        <fullName evidence="1">Uncharacterized protein</fullName>
    </submittedName>
</protein>
<accession>A0AA36M583</accession>
<reference evidence="1" key="1">
    <citation type="submission" date="2023-07" db="EMBL/GenBank/DDBJ databases">
        <authorList>
            <consortium name="CYATHOMIX"/>
        </authorList>
    </citation>
    <scope>NUCLEOTIDE SEQUENCE</scope>
    <source>
        <strain evidence="1">N/A</strain>
    </source>
</reference>
<dbReference type="AlphaFoldDB" id="A0AA36M583"/>
<evidence type="ECO:0000313" key="1">
    <source>
        <dbReference type="EMBL" id="CAJ0599434.1"/>
    </source>
</evidence>
<evidence type="ECO:0000313" key="2">
    <source>
        <dbReference type="Proteomes" id="UP001176961"/>
    </source>
</evidence>
<proteinExistence type="predicted"/>
<sequence length="162" mass="18257">MALHGGSNRWLDCLADRAGWRRLGIFIYLTTSRGTGPQAGSVFLCCCTPSSVLLFQWYEPLNKFLLVRSSELDSSLRFPLSPFELINARTDFPQLCVGVQATESNDKYEFSWVKFEDRKILNPTETLDVSMFNNAKLDVPEKRRTIALHLAGSPFCCISIGL</sequence>
<gene>
    <name evidence="1" type="ORF">CYNAS_LOCUS11417</name>
</gene>
<name>A0AA36M583_CYLNA</name>
<keyword evidence="2" id="KW-1185">Reference proteome</keyword>
<organism evidence="1 2">
    <name type="scientific">Cylicocyclus nassatus</name>
    <name type="common">Nematode worm</name>
    <dbReference type="NCBI Taxonomy" id="53992"/>
    <lineage>
        <taxon>Eukaryota</taxon>
        <taxon>Metazoa</taxon>
        <taxon>Ecdysozoa</taxon>
        <taxon>Nematoda</taxon>
        <taxon>Chromadorea</taxon>
        <taxon>Rhabditida</taxon>
        <taxon>Rhabditina</taxon>
        <taxon>Rhabditomorpha</taxon>
        <taxon>Strongyloidea</taxon>
        <taxon>Strongylidae</taxon>
        <taxon>Cylicocyclus</taxon>
    </lineage>
</organism>
<dbReference type="Proteomes" id="UP001176961">
    <property type="component" value="Unassembled WGS sequence"/>
</dbReference>
<comment type="caution">
    <text evidence="1">The sequence shown here is derived from an EMBL/GenBank/DDBJ whole genome shotgun (WGS) entry which is preliminary data.</text>
</comment>